<evidence type="ECO:0000313" key="1">
    <source>
        <dbReference type="EMBL" id="RVW78835.1"/>
    </source>
</evidence>
<sequence length="550" mass="62228">MSMGVVRSLGTGRFLEWGVVNDRGVVGGILVFWDNRVLEPVGMELGLYSISCHFKSCDDGFVGIFTRVYDPTLGSVREDFWDELGAMRGLWSDLWCIGGDFNVVRLLGEHFGAFKLSSTMRKFTKVSDDLQSRDLPLLGGSFTWSGGLNNQAHSRLDCFLVSEGWEGHFSCVLQCILPRPVLDHCPILLDVGEMWRGSSPFRGIFLAKVKINGVWFTKEADIKVGIVQAFQALLTKSKEWRPSISGMDFEALNRQDLVKLEEPFTEEEVFNTLLALNGDKAPGPDSFSMAFWLKKMINKMVSNFQNAFVEGRQILDAILIANEVIDSMLKSNRSGGDSLSLYLFVLAMETLSCLLRRAREAGFLTGFKVNERWRGFGGLKINLTKSELILVGRPENLEELALVIGCKVGMLSTTYLGLPLGAPYNSLVDWDEVEERFLKRLTLWKRQYISKGGRLMLIRSTLSSLPIYFLSHIRMPRMVRLRLEKFQRDFLWGGGTLNSKPHLVKWDMVCSNRRKRGLDVKRLHSLNKTLLWVGALRKREVALVLGYGRP</sequence>
<accession>A0A438H2X0</accession>
<organism evidence="1 2">
    <name type="scientific">Vitis vinifera</name>
    <name type="common">Grape</name>
    <dbReference type="NCBI Taxonomy" id="29760"/>
    <lineage>
        <taxon>Eukaryota</taxon>
        <taxon>Viridiplantae</taxon>
        <taxon>Streptophyta</taxon>
        <taxon>Embryophyta</taxon>
        <taxon>Tracheophyta</taxon>
        <taxon>Spermatophyta</taxon>
        <taxon>Magnoliopsida</taxon>
        <taxon>eudicotyledons</taxon>
        <taxon>Gunneridae</taxon>
        <taxon>Pentapetalae</taxon>
        <taxon>rosids</taxon>
        <taxon>Vitales</taxon>
        <taxon>Vitaceae</taxon>
        <taxon>Viteae</taxon>
        <taxon>Vitis</taxon>
    </lineage>
</organism>
<dbReference type="AlphaFoldDB" id="A0A438H2X0"/>
<dbReference type="EMBL" id="QGNW01000289">
    <property type="protein sequence ID" value="RVW78835.1"/>
    <property type="molecule type" value="Genomic_DNA"/>
</dbReference>
<proteinExistence type="predicted"/>
<evidence type="ECO:0000313" key="2">
    <source>
        <dbReference type="Proteomes" id="UP000288805"/>
    </source>
</evidence>
<protein>
    <submittedName>
        <fullName evidence="1">Putative ribonuclease H protein</fullName>
    </submittedName>
</protein>
<dbReference type="InterPro" id="IPR036691">
    <property type="entry name" value="Endo/exonu/phosph_ase_sf"/>
</dbReference>
<comment type="caution">
    <text evidence="1">The sequence shown here is derived from an EMBL/GenBank/DDBJ whole genome shotgun (WGS) entry which is preliminary data.</text>
</comment>
<gene>
    <name evidence="1" type="primary">VvCHDp000001_31</name>
    <name evidence="1" type="ORF">CK203_043112</name>
</gene>
<dbReference type="Proteomes" id="UP000288805">
    <property type="component" value="Unassembled WGS sequence"/>
</dbReference>
<dbReference type="PANTHER" id="PTHR33116:SF78">
    <property type="entry name" value="OS12G0587133 PROTEIN"/>
    <property type="match status" value="1"/>
</dbReference>
<name>A0A438H2X0_VITVI</name>
<dbReference type="PANTHER" id="PTHR33116">
    <property type="entry name" value="REVERSE TRANSCRIPTASE ZINC-BINDING DOMAIN-CONTAINING PROTEIN-RELATED-RELATED"/>
    <property type="match status" value="1"/>
</dbReference>
<reference evidence="1 2" key="1">
    <citation type="journal article" date="2018" name="PLoS Genet.">
        <title>Population sequencing reveals clonal diversity and ancestral inbreeding in the grapevine cultivar Chardonnay.</title>
        <authorList>
            <person name="Roach M.J."/>
            <person name="Johnson D.L."/>
            <person name="Bohlmann J."/>
            <person name="van Vuuren H.J."/>
            <person name="Jones S.J."/>
            <person name="Pretorius I.S."/>
            <person name="Schmidt S.A."/>
            <person name="Borneman A.R."/>
        </authorList>
    </citation>
    <scope>NUCLEOTIDE SEQUENCE [LARGE SCALE GENOMIC DNA]</scope>
    <source>
        <strain evidence="2">cv. Chardonnay</strain>
        <tissue evidence="1">Leaf</tissue>
    </source>
</reference>
<dbReference type="Gene3D" id="3.60.10.10">
    <property type="entry name" value="Endonuclease/exonuclease/phosphatase"/>
    <property type="match status" value="1"/>
</dbReference>
<dbReference type="SUPFAM" id="SSF56219">
    <property type="entry name" value="DNase I-like"/>
    <property type="match status" value="1"/>
</dbReference>